<evidence type="ECO:0000259" key="1">
    <source>
        <dbReference type="Pfam" id="PF05368"/>
    </source>
</evidence>
<name>A0A8G1EDC5_9RHOB</name>
<gene>
    <name evidence="2" type="ORF">JO391_00510</name>
</gene>
<dbReference type="CDD" id="cd05269">
    <property type="entry name" value="TMR_SDR_a"/>
    <property type="match status" value="1"/>
</dbReference>
<dbReference type="Pfam" id="PF05368">
    <property type="entry name" value="NmrA"/>
    <property type="match status" value="1"/>
</dbReference>
<dbReference type="RefSeq" id="WP_220662278.1">
    <property type="nucleotide sequence ID" value="NZ_CP069370.1"/>
</dbReference>
<reference evidence="2" key="1">
    <citation type="submission" date="2021-02" db="EMBL/GenBank/DDBJ databases">
        <title>Rhodobacter shimadae sp. nov., an aerobic anoxygenic phototrophic bacterium isolated from a hot spring.</title>
        <authorList>
            <person name="Muramatsu S."/>
            <person name="Haruta S."/>
            <person name="Hirose S."/>
            <person name="Hanada S."/>
        </authorList>
    </citation>
    <scope>NUCLEOTIDE SEQUENCE</scope>
    <source>
        <strain evidence="2">N10</strain>
    </source>
</reference>
<protein>
    <submittedName>
        <fullName evidence="2">SDR family oxidoreductase</fullName>
    </submittedName>
</protein>
<dbReference type="InterPro" id="IPR052718">
    <property type="entry name" value="NmrA-type_oxidoreductase"/>
</dbReference>
<accession>A0A8G1EDC5</accession>
<organism evidence="2 3">
    <name type="scientific">Neotabrizicola shimadae</name>
    <dbReference type="NCBI Taxonomy" id="2807096"/>
    <lineage>
        <taxon>Bacteria</taxon>
        <taxon>Pseudomonadati</taxon>
        <taxon>Pseudomonadota</taxon>
        <taxon>Alphaproteobacteria</taxon>
        <taxon>Rhodobacterales</taxon>
        <taxon>Paracoccaceae</taxon>
        <taxon>Neotabrizicola</taxon>
    </lineage>
</organism>
<dbReference type="SUPFAM" id="SSF51735">
    <property type="entry name" value="NAD(P)-binding Rossmann-fold domains"/>
    <property type="match status" value="1"/>
</dbReference>
<dbReference type="AlphaFoldDB" id="A0A8G1EDC5"/>
<dbReference type="InterPro" id="IPR008030">
    <property type="entry name" value="NmrA-like"/>
</dbReference>
<dbReference type="Proteomes" id="UP000826300">
    <property type="component" value="Chromosome"/>
</dbReference>
<sequence>MTIAITGATGHLGRLAIAALKTRVPADSVLALVRDPAKAADLGVPVRAFDYKAAPESLVAALRGVDTLVLISSNDVDDRVGQHRAVINAAKAAGVGHIIYTSILKGEASPMLLAQDHIGTETAIRDSGLPYTLLRNGWYTENMTGALGGALAHGAMVGSAGEGRLSAAPRADYAEAIAVVASGQGHEGKAYELAGDTAFTMAEMAAEVSRLTGKTIPYTSLPTETYAGILASFGVPEGFAKVLADSDEKAASGALFDDSRTLSRLIGRPTTPMPVTVAAAIAALPAA</sequence>
<proteinExistence type="predicted"/>
<dbReference type="EMBL" id="CP069370">
    <property type="protein sequence ID" value="QYZ70061.1"/>
    <property type="molecule type" value="Genomic_DNA"/>
</dbReference>
<dbReference type="InterPro" id="IPR036291">
    <property type="entry name" value="NAD(P)-bd_dom_sf"/>
</dbReference>
<dbReference type="PANTHER" id="PTHR47129">
    <property type="entry name" value="QUINONE OXIDOREDUCTASE 2"/>
    <property type="match status" value="1"/>
</dbReference>
<dbReference type="Gene3D" id="3.40.50.720">
    <property type="entry name" value="NAD(P)-binding Rossmann-like Domain"/>
    <property type="match status" value="1"/>
</dbReference>
<keyword evidence="3" id="KW-1185">Reference proteome</keyword>
<evidence type="ECO:0000313" key="3">
    <source>
        <dbReference type="Proteomes" id="UP000826300"/>
    </source>
</evidence>
<dbReference type="PANTHER" id="PTHR47129:SF1">
    <property type="entry name" value="NMRA-LIKE DOMAIN-CONTAINING PROTEIN"/>
    <property type="match status" value="1"/>
</dbReference>
<feature type="domain" description="NmrA-like" evidence="1">
    <location>
        <begin position="2"/>
        <end position="248"/>
    </location>
</feature>
<dbReference type="KEGG" id="nsm:JO391_00510"/>
<evidence type="ECO:0000313" key="2">
    <source>
        <dbReference type="EMBL" id="QYZ70061.1"/>
    </source>
</evidence>
<dbReference type="Gene3D" id="3.90.25.10">
    <property type="entry name" value="UDP-galactose 4-epimerase, domain 1"/>
    <property type="match status" value="1"/>
</dbReference>